<evidence type="ECO:0000256" key="7">
    <source>
        <dbReference type="ARBA" id="ARBA00022786"/>
    </source>
</evidence>
<evidence type="ECO:0000256" key="2">
    <source>
        <dbReference type="ARBA" id="ARBA00004906"/>
    </source>
</evidence>
<dbReference type="PROSITE" id="PS50089">
    <property type="entry name" value="ZF_RING_2"/>
    <property type="match status" value="1"/>
</dbReference>
<dbReference type="SMART" id="SM00184">
    <property type="entry name" value="RING"/>
    <property type="match status" value="1"/>
</dbReference>
<dbReference type="CDD" id="cd16461">
    <property type="entry name" value="RING-H2_EL5-like"/>
    <property type="match status" value="1"/>
</dbReference>
<dbReference type="PANTHER" id="PTHR46913">
    <property type="entry name" value="RING-H2 FINGER PROTEIN ATL16"/>
    <property type="match status" value="1"/>
</dbReference>
<dbReference type="Pfam" id="PF13639">
    <property type="entry name" value="zf-RING_2"/>
    <property type="match status" value="1"/>
</dbReference>
<dbReference type="AlphaFoldDB" id="A0A8T2R7V7"/>
<keyword evidence="13" id="KW-1185">Reference proteome</keyword>
<feature type="domain" description="RING-type" evidence="11">
    <location>
        <begin position="99"/>
        <end position="141"/>
    </location>
</feature>
<evidence type="ECO:0000256" key="6">
    <source>
        <dbReference type="ARBA" id="ARBA00022771"/>
    </source>
</evidence>
<name>A0A8T2R7V7_CERRI</name>
<dbReference type="SUPFAM" id="SSF57850">
    <property type="entry name" value="RING/U-box"/>
    <property type="match status" value="1"/>
</dbReference>
<proteinExistence type="predicted"/>
<accession>A0A8T2R7V7</accession>
<dbReference type="InterPro" id="IPR044600">
    <property type="entry name" value="ATL1/ATL16-like"/>
</dbReference>
<evidence type="ECO:0000256" key="9">
    <source>
        <dbReference type="PROSITE-ProRule" id="PRU00175"/>
    </source>
</evidence>
<keyword evidence="4" id="KW-0808">Transferase</keyword>
<gene>
    <name evidence="12" type="ORF">KP509_29G024500</name>
</gene>
<dbReference type="InterPro" id="IPR013083">
    <property type="entry name" value="Znf_RING/FYVE/PHD"/>
</dbReference>
<evidence type="ECO:0000256" key="5">
    <source>
        <dbReference type="ARBA" id="ARBA00022723"/>
    </source>
</evidence>
<dbReference type="Proteomes" id="UP000825935">
    <property type="component" value="Chromosome 29"/>
</dbReference>
<evidence type="ECO:0000256" key="4">
    <source>
        <dbReference type="ARBA" id="ARBA00022679"/>
    </source>
</evidence>
<evidence type="ECO:0000256" key="1">
    <source>
        <dbReference type="ARBA" id="ARBA00000900"/>
    </source>
</evidence>
<keyword evidence="10" id="KW-1133">Transmembrane helix</keyword>
<dbReference type="GO" id="GO:0008270">
    <property type="term" value="F:zinc ion binding"/>
    <property type="evidence" value="ECO:0007669"/>
    <property type="project" value="UniProtKB-KW"/>
</dbReference>
<dbReference type="Gene3D" id="3.30.40.10">
    <property type="entry name" value="Zinc/RING finger domain, C3HC4 (zinc finger)"/>
    <property type="match status" value="1"/>
</dbReference>
<dbReference type="GO" id="GO:0016567">
    <property type="term" value="P:protein ubiquitination"/>
    <property type="evidence" value="ECO:0007669"/>
    <property type="project" value="InterPro"/>
</dbReference>
<reference evidence="12" key="1">
    <citation type="submission" date="2021-08" db="EMBL/GenBank/DDBJ databases">
        <title>WGS assembly of Ceratopteris richardii.</title>
        <authorList>
            <person name="Marchant D.B."/>
            <person name="Chen G."/>
            <person name="Jenkins J."/>
            <person name="Shu S."/>
            <person name="Leebens-Mack J."/>
            <person name="Grimwood J."/>
            <person name="Schmutz J."/>
            <person name="Soltis P."/>
            <person name="Soltis D."/>
            <person name="Chen Z.-H."/>
        </authorList>
    </citation>
    <scope>NUCLEOTIDE SEQUENCE</scope>
    <source>
        <strain evidence="12">Whitten #5841</strain>
        <tissue evidence="12">Leaf</tissue>
    </source>
</reference>
<sequence length="219" mass="24665">MSTPAESSDCTATCRPPPQLQLYQSIIFATPVLFACLLLVLFCLLYIRKRREAQTALRARPQHMSQVLQLESFERGLSTAFRKELPTVQYDMSSEDNQCAVCLSEYQLNEKVQKLPVCEHLFHIGCIDEWLAKNATCPICRISLFVELDISSRSTSSDMSSEGRRWEERVMNEVQGGTPHLRLDASRTVEVTGSSGSISEVGEINLHLNSEHAINIERS</sequence>
<evidence type="ECO:0000313" key="12">
    <source>
        <dbReference type="EMBL" id="KAH7291613.1"/>
    </source>
</evidence>
<comment type="pathway">
    <text evidence="2">Protein modification; protein ubiquitination.</text>
</comment>
<keyword evidence="5" id="KW-0479">Metal-binding</keyword>
<comment type="catalytic activity">
    <reaction evidence="1">
        <text>S-ubiquitinyl-[E2 ubiquitin-conjugating enzyme]-L-cysteine + [acceptor protein]-L-lysine = [E2 ubiquitin-conjugating enzyme]-L-cysteine + N(6)-ubiquitinyl-[acceptor protein]-L-lysine.</text>
        <dbReference type="EC" id="2.3.2.27"/>
    </reaction>
</comment>
<evidence type="ECO:0000256" key="8">
    <source>
        <dbReference type="ARBA" id="ARBA00022833"/>
    </source>
</evidence>
<dbReference type="EC" id="2.3.2.27" evidence="3"/>
<comment type="caution">
    <text evidence="12">The sequence shown here is derived from an EMBL/GenBank/DDBJ whole genome shotgun (WGS) entry which is preliminary data.</text>
</comment>
<evidence type="ECO:0000256" key="10">
    <source>
        <dbReference type="SAM" id="Phobius"/>
    </source>
</evidence>
<dbReference type="InterPro" id="IPR001841">
    <property type="entry name" value="Znf_RING"/>
</dbReference>
<evidence type="ECO:0000259" key="11">
    <source>
        <dbReference type="PROSITE" id="PS50089"/>
    </source>
</evidence>
<protein>
    <recommendedName>
        <fullName evidence="3">RING-type E3 ubiquitin transferase</fullName>
        <ecNumber evidence="3">2.3.2.27</ecNumber>
    </recommendedName>
</protein>
<feature type="transmembrane region" description="Helical" evidence="10">
    <location>
        <begin position="26"/>
        <end position="47"/>
    </location>
</feature>
<dbReference type="OrthoDB" id="8062037at2759"/>
<dbReference type="PANTHER" id="PTHR46913:SF23">
    <property type="entry name" value="E3 UBIQUITIN-PROTEIN LIGASE RHA4A-RELATED"/>
    <property type="match status" value="1"/>
</dbReference>
<keyword evidence="8" id="KW-0862">Zinc</keyword>
<evidence type="ECO:0000256" key="3">
    <source>
        <dbReference type="ARBA" id="ARBA00012483"/>
    </source>
</evidence>
<dbReference type="OMA" id="HAINIER"/>
<keyword evidence="10" id="KW-0812">Transmembrane</keyword>
<keyword evidence="7" id="KW-0833">Ubl conjugation pathway</keyword>
<keyword evidence="10" id="KW-0472">Membrane</keyword>
<evidence type="ECO:0000313" key="13">
    <source>
        <dbReference type="Proteomes" id="UP000825935"/>
    </source>
</evidence>
<dbReference type="GO" id="GO:0061630">
    <property type="term" value="F:ubiquitin protein ligase activity"/>
    <property type="evidence" value="ECO:0007669"/>
    <property type="project" value="UniProtKB-EC"/>
</dbReference>
<keyword evidence="6 9" id="KW-0863">Zinc-finger</keyword>
<organism evidence="12 13">
    <name type="scientific">Ceratopteris richardii</name>
    <name type="common">Triangle waterfern</name>
    <dbReference type="NCBI Taxonomy" id="49495"/>
    <lineage>
        <taxon>Eukaryota</taxon>
        <taxon>Viridiplantae</taxon>
        <taxon>Streptophyta</taxon>
        <taxon>Embryophyta</taxon>
        <taxon>Tracheophyta</taxon>
        <taxon>Polypodiopsida</taxon>
        <taxon>Polypodiidae</taxon>
        <taxon>Polypodiales</taxon>
        <taxon>Pteridineae</taxon>
        <taxon>Pteridaceae</taxon>
        <taxon>Parkerioideae</taxon>
        <taxon>Ceratopteris</taxon>
    </lineage>
</organism>
<dbReference type="EMBL" id="CM035434">
    <property type="protein sequence ID" value="KAH7291613.1"/>
    <property type="molecule type" value="Genomic_DNA"/>
</dbReference>